<keyword evidence="4" id="KW-1185">Reference proteome</keyword>
<dbReference type="InterPro" id="IPR050706">
    <property type="entry name" value="Cyclic-di-GMP_PDE-like"/>
</dbReference>
<organism evidence="3 4">
    <name type="scientific">Schwartzia succinivorans DSM 10502</name>
    <dbReference type="NCBI Taxonomy" id="1123243"/>
    <lineage>
        <taxon>Bacteria</taxon>
        <taxon>Bacillati</taxon>
        <taxon>Bacillota</taxon>
        <taxon>Negativicutes</taxon>
        <taxon>Selenomonadales</taxon>
        <taxon>Selenomonadaceae</taxon>
        <taxon>Schwartzia</taxon>
    </lineage>
</organism>
<dbReference type="Pfam" id="PF00990">
    <property type="entry name" value="GGDEF"/>
    <property type="match status" value="1"/>
</dbReference>
<dbReference type="InterPro" id="IPR013655">
    <property type="entry name" value="PAS_fold_3"/>
</dbReference>
<dbReference type="Pfam" id="PF08447">
    <property type="entry name" value="PAS_3"/>
    <property type="match status" value="1"/>
</dbReference>
<dbReference type="OrthoDB" id="9759607at2"/>
<dbReference type="SUPFAM" id="SSF141868">
    <property type="entry name" value="EAL domain-like"/>
    <property type="match status" value="1"/>
</dbReference>
<dbReference type="Gene3D" id="3.30.70.270">
    <property type="match status" value="1"/>
</dbReference>
<name>A0A1M4SW96_9FIRM</name>
<protein>
    <submittedName>
        <fullName evidence="3">Diguanylate cyclase (GGDEF) domain-containing protein</fullName>
    </submittedName>
</protein>
<dbReference type="Gene3D" id="3.20.20.450">
    <property type="entry name" value="EAL domain"/>
    <property type="match status" value="1"/>
</dbReference>
<evidence type="ECO:0000313" key="4">
    <source>
        <dbReference type="Proteomes" id="UP000184404"/>
    </source>
</evidence>
<dbReference type="EMBL" id="FQUG01000002">
    <property type="protein sequence ID" value="SHE36462.1"/>
    <property type="molecule type" value="Genomic_DNA"/>
</dbReference>
<dbReference type="RefSeq" id="WP_072934388.1">
    <property type="nucleotide sequence ID" value="NZ_FQUG01000002.1"/>
</dbReference>
<dbReference type="InterPro" id="IPR000160">
    <property type="entry name" value="GGDEF_dom"/>
</dbReference>
<reference evidence="3 4" key="1">
    <citation type="submission" date="2016-11" db="EMBL/GenBank/DDBJ databases">
        <authorList>
            <person name="Jaros S."/>
            <person name="Januszkiewicz K."/>
            <person name="Wedrychowicz H."/>
        </authorList>
    </citation>
    <scope>NUCLEOTIDE SEQUENCE [LARGE SCALE GENOMIC DNA]</scope>
    <source>
        <strain evidence="3 4">DSM 10502</strain>
    </source>
</reference>
<proteinExistence type="predicted"/>
<dbReference type="NCBIfam" id="TIGR00254">
    <property type="entry name" value="GGDEF"/>
    <property type="match status" value="1"/>
</dbReference>
<dbReference type="SUPFAM" id="SSF55073">
    <property type="entry name" value="Nucleotide cyclase"/>
    <property type="match status" value="1"/>
</dbReference>
<dbReference type="InterPro" id="IPR035919">
    <property type="entry name" value="EAL_sf"/>
</dbReference>
<dbReference type="SUPFAM" id="SSF55785">
    <property type="entry name" value="PYP-like sensor domain (PAS domain)"/>
    <property type="match status" value="1"/>
</dbReference>
<sequence>MKNKPRYTIPASLMRLKPYFDVLSRTSDVYYYITDVETGLTMFSENWMRDFGMGRSVINDIDAVWMPHLHPDDVDNLKKKKDEIFRHKQEKKINIDYRAKDRDGNYVWLRCRGELLESNRGFPPIFAGVLTRLDQLNEADKVTGLLNKEQFGQAIREALEEFRRTGMGGEILLLGLDNFKIINETFNRAFGDEVLRITAGQIQNILPEDTHLYKLDGDVFGVIMPGAGEGQVTKFFKAVQKCMSRQQFIDGKMYFCTVSGGTVAYPQGGKEYQALYKHAEAALDLAKRDGKNQNVIFTREQYNRWMRSLTMRDTIKTSVENDCEGFSLFYQPQVDASTRRLIGAEALLRWKNPKGRMVAPMEFVPILEETKMILPLGKWIVREALKTCVKWRKVVPDFTMSINVSYAQIKDITFFSFVRDVIKEYNLPPEALTLELTESTIVADWSFLNEQFDEFRQEGIHIAMDDFGTGYSSLAYLKNLSCDIVKVDREFVKHITESDFDRELVQYTVTLCHGLGMHVCIEGVEEKEVYDIVTKDCGADCIQGYLFGRPFSESDFEEQYLTKEILEYRDVKNER</sequence>
<feature type="domain" description="GGDEF" evidence="2">
    <location>
        <begin position="167"/>
        <end position="299"/>
    </location>
</feature>
<dbReference type="PROSITE" id="PS50887">
    <property type="entry name" value="GGDEF"/>
    <property type="match status" value="1"/>
</dbReference>
<gene>
    <name evidence="3" type="ORF">SAMN02745190_00273</name>
</gene>
<dbReference type="SMART" id="SM00267">
    <property type="entry name" value="GGDEF"/>
    <property type="match status" value="1"/>
</dbReference>
<evidence type="ECO:0000313" key="3">
    <source>
        <dbReference type="EMBL" id="SHE36462.1"/>
    </source>
</evidence>
<dbReference type="GO" id="GO:0071111">
    <property type="term" value="F:cyclic-guanylate-specific phosphodiesterase activity"/>
    <property type="evidence" value="ECO:0007669"/>
    <property type="project" value="InterPro"/>
</dbReference>
<dbReference type="Proteomes" id="UP000184404">
    <property type="component" value="Unassembled WGS sequence"/>
</dbReference>
<accession>A0A1M4SW96</accession>
<dbReference type="STRING" id="1123243.SAMN02745190_00273"/>
<dbReference type="AlphaFoldDB" id="A0A1M4SW96"/>
<dbReference type="PANTHER" id="PTHR33121">
    <property type="entry name" value="CYCLIC DI-GMP PHOSPHODIESTERASE PDEF"/>
    <property type="match status" value="1"/>
</dbReference>
<feature type="domain" description="EAL" evidence="1">
    <location>
        <begin position="308"/>
        <end position="564"/>
    </location>
</feature>
<evidence type="ECO:0000259" key="2">
    <source>
        <dbReference type="PROSITE" id="PS50887"/>
    </source>
</evidence>
<dbReference type="Pfam" id="PF00563">
    <property type="entry name" value="EAL"/>
    <property type="match status" value="1"/>
</dbReference>
<dbReference type="InterPro" id="IPR035965">
    <property type="entry name" value="PAS-like_dom_sf"/>
</dbReference>
<dbReference type="InterPro" id="IPR029787">
    <property type="entry name" value="Nucleotide_cyclase"/>
</dbReference>
<dbReference type="SMART" id="SM00052">
    <property type="entry name" value="EAL"/>
    <property type="match status" value="1"/>
</dbReference>
<dbReference type="PROSITE" id="PS50883">
    <property type="entry name" value="EAL"/>
    <property type="match status" value="1"/>
</dbReference>
<dbReference type="InterPro" id="IPR001633">
    <property type="entry name" value="EAL_dom"/>
</dbReference>
<dbReference type="PANTHER" id="PTHR33121:SF79">
    <property type="entry name" value="CYCLIC DI-GMP PHOSPHODIESTERASE PDED-RELATED"/>
    <property type="match status" value="1"/>
</dbReference>
<dbReference type="Gene3D" id="3.30.450.20">
    <property type="entry name" value="PAS domain"/>
    <property type="match status" value="1"/>
</dbReference>
<dbReference type="InterPro" id="IPR043128">
    <property type="entry name" value="Rev_trsase/Diguanyl_cyclase"/>
</dbReference>
<dbReference type="CDD" id="cd01949">
    <property type="entry name" value="GGDEF"/>
    <property type="match status" value="1"/>
</dbReference>
<dbReference type="CDD" id="cd01948">
    <property type="entry name" value="EAL"/>
    <property type="match status" value="1"/>
</dbReference>
<evidence type="ECO:0000259" key="1">
    <source>
        <dbReference type="PROSITE" id="PS50883"/>
    </source>
</evidence>